<sequence length="234" mass="27328">MDIELYGNTRHPPNFLSAEFGESETLNGVHLPAFPGKTLQRIPNLTAEARVFMLSCFRRDMLSNRQNRSGISTTRHLDVPVRVTGILFLSDNLMQAVNVRKLSNTLLERFHPSQGIEDIVAIIDRCSYEELNIRHCVLAWGHDLMVYLQNDPIVAAGRSLNEYFQLLDWAVEVELHKQKAKIHQSLFTKAAVESRFCQLFELCRRKLDLTYFRYMEERMRERQISWQRHDYDGA</sequence>
<dbReference type="OrthoDB" id="5864099at2759"/>
<evidence type="ECO:0000313" key="1">
    <source>
        <dbReference type="EMBL" id="KJH49020.1"/>
    </source>
</evidence>
<name>A0A0D8XWY1_DICVI</name>
<dbReference type="AlphaFoldDB" id="A0A0D8XWY1"/>
<proteinExistence type="predicted"/>
<dbReference type="Proteomes" id="UP000053766">
    <property type="component" value="Unassembled WGS sequence"/>
</dbReference>
<protein>
    <submittedName>
        <fullName evidence="1">Uncharacterized protein</fullName>
    </submittedName>
</protein>
<dbReference type="EMBL" id="KN716248">
    <property type="protein sequence ID" value="KJH49020.1"/>
    <property type="molecule type" value="Genomic_DNA"/>
</dbReference>
<evidence type="ECO:0000313" key="2">
    <source>
        <dbReference type="Proteomes" id="UP000053766"/>
    </source>
</evidence>
<organism evidence="1 2">
    <name type="scientific">Dictyocaulus viviparus</name>
    <name type="common">Bovine lungworm</name>
    <dbReference type="NCBI Taxonomy" id="29172"/>
    <lineage>
        <taxon>Eukaryota</taxon>
        <taxon>Metazoa</taxon>
        <taxon>Ecdysozoa</taxon>
        <taxon>Nematoda</taxon>
        <taxon>Chromadorea</taxon>
        <taxon>Rhabditida</taxon>
        <taxon>Rhabditina</taxon>
        <taxon>Rhabditomorpha</taxon>
        <taxon>Strongyloidea</taxon>
        <taxon>Metastrongylidae</taxon>
        <taxon>Dictyocaulus</taxon>
    </lineage>
</organism>
<keyword evidence="2" id="KW-1185">Reference proteome</keyword>
<reference evidence="1 2" key="1">
    <citation type="submission" date="2013-11" db="EMBL/GenBank/DDBJ databases">
        <title>Draft genome of the bovine lungworm Dictyocaulus viviparus.</title>
        <authorList>
            <person name="Mitreva M."/>
        </authorList>
    </citation>
    <scope>NUCLEOTIDE SEQUENCE [LARGE SCALE GENOMIC DNA]</scope>
    <source>
        <strain evidence="1 2">HannoverDv2000</strain>
    </source>
</reference>
<reference evidence="2" key="2">
    <citation type="journal article" date="2016" name="Sci. Rep.">
        <title>Dictyocaulus viviparus genome, variome and transcriptome elucidate lungworm biology and support future intervention.</title>
        <authorList>
            <person name="McNulty S.N."/>
            <person name="Strube C."/>
            <person name="Rosa B.A."/>
            <person name="Martin J.C."/>
            <person name="Tyagi R."/>
            <person name="Choi Y.J."/>
            <person name="Wang Q."/>
            <person name="Hallsworth Pepin K."/>
            <person name="Zhang X."/>
            <person name="Ozersky P."/>
            <person name="Wilson R.K."/>
            <person name="Sternberg P.W."/>
            <person name="Gasser R.B."/>
            <person name="Mitreva M."/>
        </authorList>
    </citation>
    <scope>NUCLEOTIDE SEQUENCE [LARGE SCALE GENOMIC DNA]</scope>
    <source>
        <strain evidence="2">HannoverDv2000</strain>
    </source>
</reference>
<gene>
    <name evidence="1" type="ORF">DICVIV_04858</name>
</gene>
<accession>A0A0D8XWY1</accession>